<dbReference type="EMBL" id="MU277241">
    <property type="protein sequence ID" value="KAI0057890.1"/>
    <property type="molecule type" value="Genomic_DNA"/>
</dbReference>
<reference evidence="1" key="1">
    <citation type="submission" date="2021-03" db="EMBL/GenBank/DDBJ databases">
        <authorList>
            <consortium name="DOE Joint Genome Institute"/>
            <person name="Ahrendt S."/>
            <person name="Looney B.P."/>
            <person name="Miyauchi S."/>
            <person name="Morin E."/>
            <person name="Drula E."/>
            <person name="Courty P.E."/>
            <person name="Chicoki N."/>
            <person name="Fauchery L."/>
            <person name="Kohler A."/>
            <person name="Kuo A."/>
            <person name="Labutti K."/>
            <person name="Pangilinan J."/>
            <person name="Lipzen A."/>
            <person name="Riley R."/>
            <person name="Andreopoulos W."/>
            <person name="He G."/>
            <person name="Johnson J."/>
            <person name="Barry K.W."/>
            <person name="Grigoriev I.V."/>
            <person name="Nagy L."/>
            <person name="Hibbett D."/>
            <person name="Henrissat B."/>
            <person name="Matheny P.B."/>
            <person name="Labbe J."/>
            <person name="Martin F."/>
        </authorList>
    </citation>
    <scope>NUCLEOTIDE SEQUENCE</scope>
    <source>
        <strain evidence="1">HHB10654</strain>
    </source>
</reference>
<protein>
    <submittedName>
        <fullName evidence="1">Uncharacterized protein</fullName>
    </submittedName>
</protein>
<evidence type="ECO:0000313" key="2">
    <source>
        <dbReference type="Proteomes" id="UP000814140"/>
    </source>
</evidence>
<organism evidence="1 2">
    <name type="scientific">Artomyces pyxidatus</name>
    <dbReference type="NCBI Taxonomy" id="48021"/>
    <lineage>
        <taxon>Eukaryota</taxon>
        <taxon>Fungi</taxon>
        <taxon>Dikarya</taxon>
        <taxon>Basidiomycota</taxon>
        <taxon>Agaricomycotina</taxon>
        <taxon>Agaricomycetes</taxon>
        <taxon>Russulales</taxon>
        <taxon>Auriscalpiaceae</taxon>
        <taxon>Artomyces</taxon>
    </lineage>
</organism>
<reference evidence="1" key="2">
    <citation type="journal article" date="2022" name="New Phytol.">
        <title>Evolutionary transition to the ectomycorrhizal habit in the genomes of a hyperdiverse lineage of mushroom-forming fungi.</title>
        <authorList>
            <person name="Looney B."/>
            <person name="Miyauchi S."/>
            <person name="Morin E."/>
            <person name="Drula E."/>
            <person name="Courty P.E."/>
            <person name="Kohler A."/>
            <person name="Kuo A."/>
            <person name="LaButti K."/>
            <person name="Pangilinan J."/>
            <person name="Lipzen A."/>
            <person name="Riley R."/>
            <person name="Andreopoulos W."/>
            <person name="He G."/>
            <person name="Johnson J."/>
            <person name="Nolan M."/>
            <person name="Tritt A."/>
            <person name="Barry K.W."/>
            <person name="Grigoriev I.V."/>
            <person name="Nagy L.G."/>
            <person name="Hibbett D."/>
            <person name="Henrissat B."/>
            <person name="Matheny P.B."/>
            <person name="Labbe J."/>
            <person name="Martin F.M."/>
        </authorList>
    </citation>
    <scope>NUCLEOTIDE SEQUENCE</scope>
    <source>
        <strain evidence="1">HHB10654</strain>
    </source>
</reference>
<comment type="caution">
    <text evidence="1">The sequence shown here is derived from an EMBL/GenBank/DDBJ whole genome shotgun (WGS) entry which is preliminary data.</text>
</comment>
<keyword evidence="2" id="KW-1185">Reference proteome</keyword>
<proteinExistence type="predicted"/>
<dbReference type="Proteomes" id="UP000814140">
    <property type="component" value="Unassembled WGS sequence"/>
</dbReference>
<evidence type="ECO:0000313" key="1">
    <source>
        <dbReference type="EMBL" id="KAI0057890.1"/>
    </source>
</evidence>
<accession>A0ACB8SN97</accession>
<sequence>MSVSSYDGLRVPRDVRGAFPHGRGRADHDREGQCILPDMLRFSFVMGRLSAASLIESQSCPWEQTLYVNQLRLSRTAKSDSAFASSTSAVSPMPWRGLFAFQRLIMHPMRSNSTGPVTLGISLSPSPADDDVILCLGFASHTPFVAMQMHLTSRGLRTRRRGEARDAERLPLSMHRTKDAA</sequence>
<name>A0ACB8SN97_9AGAM</name>
<gene>
    <name evidence="1" type="ORF">BV25DRAFT_1830640</name>
</gene>